<comment type="caution">
    <text evidence="2">The sequence shown here is derived from an EMBL/GenBank/DDBJ whole genome shotgun (WGS) entry which is preliminary data.</text>
</comment>
<gene>
    <name evidence="2" type="ORF">M569_11125</name>
</gene>
<reference evidence="2 3" key="1">
    <citation type="journal article" date="2013" name="BMC Genomics">
        <title>The miniature genome of a carnivorous plant Genlisea aurea contains a low number of genes and short non-coding sequences.</title>
        <authorList>
            <person name="Leushkin E.V."/>
            <person name="Sutormin R.A."/>
            <person name="Nabieva E.R."/>
            <person name="Penin A.A."/>
            <person name="Kondrashov A.S."/>
            <person name="Logacheva M.D."/>
        </authorList>
    </citation>
    <scope>NUCLEOTIDE SEQUENCE [LARGE SCALE GENOMIC DNA]</scope>
</reference>
<evidence type="ECO:0000313" key="3">
    <source>
        <dbReference type="Proteomes" id="UP000015453"/>
    </source>
</evidence>
<dbReference type="OrthoDB" id="1882326at2759"/>
<dbReference type="EMBL" id="AUSU01005333">
    <property type="protein sequence ID" value="EPS63659.1"/>
    <property type="molecule type" value="Genomic_DNA"/>
</dbReference>
<dbReference type="AlphaFoldDB" id="S8C9P5"/>
<dbReference type="PANTHER" id="PTHR31066:SF47">
    <property type="entry name" value="PB1 DOMAIN-CONTAINING PROTEIN"/>
    <property type="match status" value="1"/>
</dbReference>
<organism evidence="2 3">
    <name type="scientific">Genlisea aurea</name>
    <dbReference type="NCBI Taxonomy" id="192259"/>
    <lineage>
        <taxon>Eukaryota</taxon>
        <taxon>Viridiplantae</taxon>
        <taxon>Streptophyta</taxon>
        <taxon>Embryophyta</taxon>
        <taxon>Tracheophyta</taxon>
        <taxon>Spermatophyta</taxon>
        <taxon>Magnoliopsida</taxon>
        <taxon>eudicotyledons</taxon>
        <taxon>Gunneridae</taxon>
        <taxon>Pentapetalae</taxon>
        <taxon>asterids</taxon>
        <taxon>lamiids</taxon>
        <taxon>Lamiales</taxon>
        <taxon>Lentibulariaceae</taxon>
        <taxon>Genlisea</taxon>
    </lineage>
</organism>
<sequence length="69" mass="7636">INVAELMKKVTTSHNNSGGVTILKYQLASEDLDALISVKSDEDVRHMLEEIDGYESAGIPRLRAFLFNA</sequence>
<dbReference type="SUPFAM" id="SSF54277">
    <property type="entry name" value="CAD &amp; PB1 domains"/>
    <property type="match status" value="1"/>
</dbReference>
<feature type="non-terminal residue" evidence="2">
    <location>
        <position position="69"/>
    </location>
</feature>
<proteinExistence type="predicted"/>
<dbReference type="InterPro" id="IPR000270">
    <property type="entry name" value="PB1_dom"/>
</dbReference>
<accession>S8C9P5</accession>
<evidence type="ECO:0000313" key="2">
    <source>
        <dbReference type="EMBL" id="EPS63659.1"/>
    </source>
</evidence>
<keyword evidence="3" id="KW-1185">Reference proteome</keyword>
<evidence type="ECO:0000259" key="1">
    <source>
        <dbReference type="Pfam" id="PF00564"/>
    </source>
</evidence>
<name>S8C9P5_9LAMI</name>
<dbReference type="Proteomes" id="UP000015453">
    <property type="component" value="Unassembled WGS sequence"/>
</dbReference>
<dbReference type="Pfam" id="PF00564">
    <property type="entry name" value="PB1"/>
    <property type="match status" value="1"/>
</dbReference>
<protein>
    <recommendedName>
        <fullName evidence="1">PB1 domain-containing protein</fullName>
    </recommendedName>
</protein>
<feature type="non-terminal residue" evidence="2">
    <location>
        <position position="1"/>
    </location>
</feature>
<dbReference type="PANTHER" id="PTHR31066">
    <property type="entry name" value="OS05G0427100 PROTEIN-RELATED"/>
    <property type="match status" value="1"/>
</dbReference>
<dbReference type="InterPro" id="IPR053198">
    <property type="entry name" value="Gynoecium_Dev_Regulator"/>
</dbReference>
<feature type="domain" description="PB1" evidence="1">
    <location>
        <begin position="2"/>
        <end position="67"/>
    </location>
</feature>